<proteinExistence type="predicted"/>
<gene>
    <name evidence="1" type="ORF">TUBRATIS_28830</name>
</gene>
<reference evidence="1 2" key="1">
    <citation type="submission" date="2018-10" db="EMBL/GenBank/DDBJ databases">
        <title>Draft genome sequence of the microsporidian Tubulinosema ratisbonensis.</title>
        <authorList>
            <person name="Polonais V."/>
            <person name="Peyretaillade E."/>
            <person name="Niehus S."/>
            <person name="Wawrzyniak I."/>
            <person name="Franchet A."/>
            <person name="Gaspin C."/>
            <person name="Reichstadt M."/>
            <person name="Belser C."/>
            <person name="Labadie K."/>
            <person name="Delbac F."/>
            <person name="Ferrandon D."/>
        </authorList>
    </citation>
    <scope>NUCLEOTIDE SEQUENCE [LARGE SCALE GENOMIC DNA]</scope>
    <source>
        <strain evidence="1 2">Franzen</strain>
    </source>
</reference>
<comment type="caution">
    <text evidence="1">The sequence shown here is derived from an EMBL/GenBank/DDBJ whole genome shotgun (WGS) entry which is preliminary data.</text>
</comment>
<dbReference type="VEuPathDB" id="MicrosporidiaDB:TUBRATIS_28830"/>
<evidence type="ECO:0000313" key="2">
    <source>
        <dbReference type="Proteomes" id="UP000282876"/>
    </source>
</evidence>
<accession>A0A437AHQ3</accession>
<dbReference type="Proteomes" id="UP000282876">
    <property type="component" value="Unassembled WGS sequence"/>
</dbReference>
<name>A0A437AHQ3_9MICR</name>
<organism evidence="1 2">
    <name type="scientific">Tubulinosema ratisbonensis</name>
    <dbReference type="NCBI Taxonomy" id="291195"/>
    <lineage>
        <taxon>Eukaryota</taxon>
        <taxon>Fungi</taxon>
        <taxon>Fungi incertae sedis</taxon>
        <taxon>Microsporidia</taxon>
        <taxon>Tubulinosematoidea</taxon>
        <taxon>Tubulinosematidae</taxon>
        <taxon>Tubulinosema</taxon>
    </lineage>
</organism>
<sequence>MKLIMYFIIEIICPKRKEIKGLDEAAKKIKLSEQELENSFNLSVYPKQTLIDCVNGIETNLQDEIFPFFQVNLILLNNEALDDLFDILSRLDYENYNHLYSSEKIENEITTIDENNQTINANEELCVNFSCKVSEKSNQRSESIHIDSELLSENEKNSPQQDIETTDLKYVMENSHNKHVQDEIKTTNLCELISDRNRISCRGVNNSVQNLSNNTFLASEQEENVPVNLNCNKTNDPNLVKLDNGNLSANKKLVEISKSRLEDLDLDNQDVTVKLIKNSTATENNSEQKFFRSAFKKTDFSDKSRKNTPDFVNLNNDNKTAKIKLKEMLIKKLKSKLEDPNLRKKDDIKEIIENVVPLGDISKRKFFRPSFSDNDRLNENAEINIKLYSNIKIIKEINYLEEKTFIVFNEYYHHLCGLKFPVEIFNKNFNTSSAEYVEGIDEIKNFFYKYIINMPMLRSIASLNKSISQNVGVTLEFLINQFNQIFIKYVENIQKVIFSCKKEYLKKIEREYTDNNKHIKIKNLRSIYDSFLMQKENSILLILFPELKKFIFEHKKKINKVEAFKTLHIFLTMLATKFHFLKDNFRSLFLKLEQNPSWHIFQSNFISYFIFEMKCTIIFFSFYFIQKINFSRKLLLRTFIIFLKLLDLENLKKAYFYRNIFDPTGDCKKYFENIELLTLPIFNQQHIKIFDFFKIKSISYPHIRKYFDFCKNDLNKNIDEENYLKKEKNLLKSSYSKNPYLAKLKYITQKLKNYLFQLD</sequence>
<dbReference type="AlphaFoldDB" id="A0A437AHQ3"/>
<keyword evidence="2" id="KW-1185">Reference proteome</keyword>
<evidence type="ECO:0000313" key="1">
    <source>
        <dbReference type="EMBL" id="RVD90690.1"/>
    </source>
</evidence>
<dbReference type="EMBL" id="RCSS01000809">
    <property type="protein sequence ID" value="RVD90690.1"/>
    <property type="molecule type" value="Genomic_DNA"/>
</dbReference>
<protein>
    <submittedName>
        <fullName evidence="1">Uncharacterized protein</fullName>
    </submittedName>
</protein>